<dbReference type="GO" id="GO:0016538">
    <property type="term" value="F:cyclin-dependent protein serine/threonine kinase regulator activity"/>
    <property type="evidence" value="ECO:0007669"/>
    <property type="project" value="InterPro"/>
</dbReference>
<dbReference type="PANTHER" id="PTHR10026">
    <property type="entry name" value="CYCLIN"/>
    <property type="match status" value="1"/>
</dbReference>
<dbReference type="InterPro" id="IPR036915">
    <property type="entry name" value="Cyclin-like_sf"/>
</dbReference>
<proteinExistence type="predicted"/>
<dbReference type="Gene3D" id="1.10.472.10">
    <property type="entry name" value="Cyclin-like"/>
    <property type="match status" value="1"/>
</dbReference>
<sequence length="256" mass="29519">MSYPRPLYHRYEARHTHAPRHYRAPPPPQASPGWATTTSHAPRELVGVPYPDPPREGEWVLSLEQLYLQSPSRRDGLSDAQERERRHDGAALIDTMARRLDLGRLVASTALIYYQRFYVHNSFAQHEHKALWYDQKTRKAEHKDPKAYSVISALNVQGAADLQLYDCKRRRRHQSALLPEGSVYVMHNEAVTELDHADNRVTVVLRFINRSSYLALCKDVTRRQRRVKRRREGVREGGHEGGREGGREGGTKKAKE</sequence>
<evidence type="ECO:0000313" key="2">
    <source>
        <dbReference type="EMBL" id="TFJ80388.1"/>
    </source>
</evidence>
<dbReference type="InterPro" id="IPR043198">
    <property type="entry name" value="Cyclin/Ssn8"/>
</dbReference>
<dbReference type="EMBL" id="SDOX01000168">
    <property type="protein sequence ID" value="TFJ80388.1"/>
    <property type="molecule type" value="Genomic_DNA"/>
</dbReference>
<comment type="caution">
    <text evidence="2">The sequence shown here is derived from an EMBL/GenBank/DDBJ whole genome shotgun (WGS) entry which is preliminary data.</text>
</comment>
<protein>
    <submittedName>
        <fullName evidence="2">Uncharacterized protein</fullName>
    </submittedName>
</protein>
<feature type="region of interest" description="Disordered" evidence="1">
    <location>
        <begin position="16"/>
        <end position="37"/>
    </location>
</feature>
<accession>A0A4D9CUU7</accession>
<feature type="compositionally biased region" description="Basic and acidic residues" evidence="1">
    <location>
        <begin position="233"/>
        <end position="256"/>
    </location>
</feature>
<gene>
    <name evidence="2" type="ORF">NSK_008295</name>
</gene>
<dbReference type="GO" id="GO:0006357">
    <property type="term" value="P:regulation of transcription by RNA polymerase II"/>
    <property type="evidence" value="ECO:0007669"/>
    <property type="project" value="InterPro"/>
</dbReference>
<feature type="region of interest" description="Disordered" evidence="1">
    <location>
        <begin position="225"/>
        <end position="256"/>
    </location>
</feature>
<dbReference type="SUPFAM" id="SSF47954">
    <property type="entry name" value="Cyclin-like"/>
    <property type="match status" value="1"/>
</dbReference>
<reference evidence="2 3" key="1">
    <citation type="submission" date="2019-01" db="EMBL/GenBank/DDBJ databases">
        <title>Nuclear Genome Assembly of the Microalgal Biofuel strain Nannochloropsis salina CCMP1776.</title>
        <authorList>
            <person name="Hovde B."/>
        </authorList>
    </citation>
    <scope>NUCLEOTIDE SEQUENCE [LARGE SCALE GENOMIC DNA]</scope>
    <source>
        <strain evidence="2 3">CCMP1776</strain>
    </source>
</reference>
<organism evidence="2 3">
    <name type="scientific">Nannochloropsis salina CCMP1776</name>
    <dbReference type="NCBI Taxonomy" id="1027361"/>
    <lineage>
        <taxon>Eukaryota</taxon>
        <taxon>Sar</taxon>
        <taxon>Stramenopiles</taxon>
        <taxon>Ochrophyta</taxon>
        <taxon>Eustigmatophyceae</taxon>
        <taxon>Eustigmatales</taxon>
        <taxon>Monodopsidaceae</taxon>
        <taxon>Microchloropsis</taxon>
        <taxon>Microchloropsis salina</taxon>
    </lineage>
</organism>
<evidence type="ECO:0000256" key="1">
    <source>
        <dbReference type="SAM" id="MobiDB-lite"/>
    </source>
</evidence>
<dbReference type="AlphaFoldDB" id="A0A4D9CUU7"/>
<dbReference type="Proteomes" id="UP000355283">
    <property type="component" value="Unassembled WGS sequence"/>
</dbReference>
<name>A0A4D9CUU7_9STRA</name>
<keyword evidence="3" id="KW-1185">Reference proteome</keyword>
<evidence type="ECO:0000313" key="3">
    <source>
        <dbReference type="Proteomes" id="UP000355283"/>
    </source>
</evidence>
<dbReference type="OrthoDB" id="25002at2759"/>